<organism evidence="2">
    <name type="scientific">Rhizobium phage IG49</name>
    <dbReference type="NCBI Taxonomy" id="3129228"/>
    <lineage>
        <taxon>Viruses</taxon>
        <taxon>Duplodnaviria</taxon>
        <taxon>Heunggongvirae</taxon>
        <taxon>Uroviricota</taxon>
        <taxon>Caudoviricetes</taxon>
    </lineage>
</organism>
<proteinExistence type="predicted"/>
<evidence type="ECO:0000256" key="1">
    <source>
        <dbReference type="SAM" id="MobiDB-lite"/>
    </source>
</evidence>
<feature type="compositionally biased region" description="Basic and acidic residues" evidence="1">
    <location>
        <begin position="51"/>
        <end position="61"/>
    </location>
</feature>
<feature type="region of interest" description="Disordered" evidence="1">
    <location>
        <begin position="20"/>
        <end position="61"/>
    </location>
</feature>
<reference evidence="2" key="1">
    <citation type="submission" date="2024-03" db="EMBL/GenBank/DDBJ databases">
        <authorList>
            <person name="Chantapakul B."/>
            <person name="Wang S."/>
        </authorList>
    </citation>
    <scope>NUCLEOTIDE SEQUENCE</scope>
</reference>
<accession>A0AAU8HZI9</accession>
<name>A0AAU8HZI9_9CAUD</name>
<sequence length="61" mass="6879">MLSPYKGDVNIKFTSPRIFTKRFPGTRGNGPWLSSSPVRGKGNFHLPSGGSRRDECRSRKR</sequence>
<evidence type="ECO:0000313" key="2">
    <source>
        <dbReference type="EMBL" id="XCI77798.1"/>
    </source>
</evidence>
<dbReference type="EMBL" id="PP429227">
    <property type="protein sequence ID" value="XCI77798.1"/>
    <property type="molecule type" value="Genomic_DNA"/>
</dbReference>
<protein>
    <submittedName>
        <fullName evidence="2">Uncharacterized protein</fullName>
    </submittedName>
</protein>
<gene>
    <name evidence="2" type="ORF">VGRTQORK_CDS0185</name>
</gene>